<keyword evidence="8" id="KW-1185">Reference proteome</keyword>
<evidence type="ECO:0000259" key="5">
    <source>
        <dbReference type="Pfam" id="PF00496"/>
    </source>
</evidence>
<dbReference type="Proteomes" id="UP001320972">
    <property type="component" value="Unassembled WGS sequence"/>
</dbReference>
<reference evidence="6 8" key="1">
    <citation type="submission" date="2022-09" db="EMBL/GenBank/DDBJ databases">
        <title>Enrichment on poylsaccharides allowed isolation of novel metabolic and taxonomic groups of Haloarchaea.</title>
        <authorList>
            <person name="Sorokin D.Y."/>
            <person name="Elcheninov A.G."/>
            <person name="Khizhniak T.V."/>
            <person name="Kolganova T.V."/>
            <person name="Kublanov I.V."/>
        </authorList>
    </citation>
    <scope>NUCLEOTIDE SEQUENCE</scope>
    <source>
        <strain evidence="7 8">AArc-m2/3/4</strain>
        <strain evidence="6">AArc-xg1-1</strain>
    </source>
</reference>
<evidence type="ECO:0000256" key="4">
    <source>
        <dbReference type="SAM" id="MobiDB-lite"/>
    </source>
</evidence>
<dbReference type="EMBL" id="JAOPKB010000003">
    <property type="protein sequence ID" value="MCU4972559.1"/>
    <property type="molecule type" value="Genomic_DNA"/>
</dbReference>
<dbReference type="GO" id="GO:1904680">
    <property type="term" value="F:peptide transmembrane transporter activity"/>
    <property type="evidence" value="ECO:0007669"/>
    <property type="project" value="TreeGrafter"/>
</dbReference>
<dbReference type="SUPFAM" id="SSF53850">
    <property type="entry name" value="Periplasmic binding protein-like II"/>
    <property type="match status" value="1"/>
</dbReference>
<evidence type="ECO:0000256" key="2">
    <source>
        <dbReference type="ARBA" id="ARBA00022448"/>
    </source>
</evidence>
<dbReference type="Gene3D" id="3.10.105.10">
    <property type="entry name" value="Dipeptide-binding Protein, Domain 3"/>
    <property type="match status" value="1"/>
</dbReference>
<dbReference type="Gene3D" id="3.40.190.10">
    <property type="entry name" value="Periplasmic binding protein-like II"/>
    <property type="match status" value="1"/>
</dbReference>
<protein>
    <submittedName>
        <fullName evidence="6">ABC transporter substrate-binding protein</fullName>
    </submittedName>
</protein>
<feature type="region of interest" description="Disordered" evidence="4">
    <location>
        <begin position="1"/>
        <end position="36"/>
    </location>
</feature>
<dbReference type="AlphaFoldDB" id="A0AAP3E170"/>
<dbReference type="InterPro" id="IPR039424">
    <property type="entry name" value="SBP_5"/>
</dbReference>
<feature type="compositionally biased region" description="Acidic residues" evidence="4">
    <location>
        <begin position="13"/>
        <end position="28"/>
    </location>
</feature>
<dbReference type="PANTHER" id="PTHR30290">
    <property type="entry name" value="PERIPLASMIC BINDING COMPONENT OF ABC TRANSPORTER"/>
    <property type="match status" value="1"/>
</dbReference>
<comment type="caution">
    <text evidence="6">The sequence shown here is derived from an EMBL/GenBank/DDBJ whole genome shotgun (WGS) entry which is preliminary data.</text>
</comment>
<proteinExistence type="inferred from homology"/>
<dbReference type="Proteomes" id="UP001321018">
    <property type="component" value="Unassembled WGS sequence"/>
</dbReference>
<evidence type="ECO:0000313" key="6">
    <source>
        <dbReference type="EMBL" id="MCU4740794.1"/>
    </source>
</evidence>
<evidence type="ECO:0000256" key="3">
    <source>
        <dbReference type="ARBA" id="ARBA00022729"/>
    </source>
</evidence>
<dbReference type="InterPro" id="IPR000914">
    <property type="entry name" value="SBP_5_dom"/>
</dbReference>
<evidence type="ECO:0000313" key="9">
    <source>
        <dbReference type="Proteomes" id="UP001321018"/>
    </source>
</evidence>
<feature type="domain" description="Solute-binding protein family 5" evidence="5">
    <location>
        <begin position="93"/>
        <end position="470"/>
    </location>
</feature>
<name>A0AAP3E170_9EURY</name>
<keyword evidence="2" id="KW-0813">Transport</keyword>
<gene>
    <name evidence="7" type="ORF">OB955_07380</name>
    <name evidence="6" type="ORF">OB960_05195</name>
</gene>
<dbReference type="RefSeq" id="WP_338002633.1">
    <property type="nucleotide sequence ID" value="NZ_JAOPKA010000002.1"/>
</dbReference>
<accession>A0AAP3E170</accession>
<sequence length="585" mass="65494">MTGAAALAGCTGGDDEGNGDDGNGDDDGNGNGAIEADGDVDVWFETGNWDDPTNVQFNPFNPAALGGQLDEALWEEYAKYNLEHGEWIPYAVTEWDIGEETVTFEIRDDLVWSDGEDVTAEDIVVGMRLDEYQDGEIWDFAESVEAVDDTTVEITLEDTANQEVVEWVLLTRNVNTPEHVFGEYLDRIDDGEDPEDVMGDLATWDDREPVTCGPFYFSDEESTNQHMTAPAMDDHPDADEINFNGYHMYERGSNEAYHSSLIDGEFDGLLSLFVSSELLQTFPDTVDEIQIPGTFGAGIIFNHDHDIFSEREVRQAMAFATDWELAAQNADPESKQVPAVPCGITTAAIEDYLGDDIDDYESYDQDQDRAAELLEDAGFEQDDNGDWVDSSGDTISATIVYPSGWSDFVAAAETVASQLNEFGFDLELEGQERGTLEENLGNSDFELANFEWNEGAIQFNHPYYSLRHNFRNRQLDPDTSFFNYPESDTIEVPARDGDGTIEVDVVQRLNDLASESDEDEANEIIKELAWVVNQDMPMLPIQSKFEQSFLSNDGWEYPDPESDDMQILFPLYWLPKQGQLKATEE</sequence>
<evidence type="ECO:0000313" key="8">
    <source>
        <dbReference type="Proteomes" id="UP001320972"/>
    </source>
</evidence>
<evidence type="ECO:0000256" key="1">
    <source>
        <dbReference type="ARBA" id="ARBA00005695"/>
    </source>
</evidence>
<dbReference type="Pfam" id="PF00496">
    <property type="entry name" value="SBP_bac_5"/>
    <property type="match status" value="1"/>
</dbReference>
<evidence type="ECO:0000313" key="7">
    <source>
        <dbReference type="EMBL" id="MCU4972559.1"/>
    </source>
</evidence>
<dbReference type="EMBL" id="JAOPKA010000002">
    <property type="protein sequence ID" value="MCU4740794.1"/>
    <property type="molecule type" value="Genomic_DNA"/>
</dbReference>
<organism evidence="6 9">
    <name type="scientific">Natronoglomus mannanivorans</name>
    <dbReference type="NCBI Taxonomy" id="2979990"/>
    <lineage>
        <taxon>Archaea</taxon>
        <taxon>Methanobacteriati</taxon>
        <taxon>Methanobacteriota</taxon>
        <taxon>Stenosarchaea group</taxon>
        <taxon>Halobacteria</taxon>
        <taxon>Halobacteriales</taxon>
        <taxon>Natrialbaceae</taxon>
        <taxon>Natronoglomus</taxon>
    </lineage>
</organism>
<comment type="similarity">
    <text evidence="1">Belongs to the bacterial solute-binding protein 5 family.</text>
</comment>
<dbReference type="PANTHER" id="PTHR30290:SF9">
    <property type="entry name" value="OLIGOPEPTIDE-BINDING PROTEIN APPA"/>
    <property type="match status" value="1"/>
</dbReference>
<keyword evidence="3" id="KW-0732">Signal</keyword>
<dbReference type="GO" id="GO:0015833">
    <property type="term" value="P:peptide transport"/>
    <property type="evidence" value="ECO:0007669"/>
    <property type="project" value="TreeGrafter"/>
</dbReference>